<dbReference type="EMBL" id="REGN01003441">
    <property type="protein sequence ID" value="RNA22482.1"/>
    <property type="molecule type" value="Genomic_DNA"/>
</dbReference>
<organism evidence="1 2">
    <name type="scientific">Brachionus plicatilis</name>
    <name type="common">Marine rotifer</name>
    <name type="synonym">Brachionus muelleri</name>
    <dbReference type="NCBI Taxonomy" id="10195"/>
    <lineage>
        <taxon>Eukaryota</taxon>
        <taxon>Metazoa</taxon>
        <taxon>Spiralia</taxon>
        <taxon>Gnathifera</taxon>
        <taxon>Rotifera</taxon>
        <taxon>Eurotatoria</taxon>
        <taxon>Monogononta</taxon>
        <taxon>Pseudotrocha</taxon>
        <taxon>Ploima</taxon>
        <taxon>Brachionidae</taxon>
        <taxon>Brachionus</taxon>
    </lineage>
</organism>
<feature type="non-terminal residue" evidence="1">
    <location>
        <position position="1"/>
    </location>
</feature>
<sequence length="239" mass="28696">LPKLTKNTQYCTNYLVLSLENSLPLDSYLSFSFVLVQFEAKKNQNDFKFQFFDANFFEESLDFSLLVTDGFHFKMICNLMIYTCKLEFSSFYANKAHHKSLITTLRLSWSAYDQVFRLVLRASKNKTIGFFNKGYFSFFRIKDSDNFFAKSFTQMKSERLNINKIPLRFSGIRFKQKFFQWIVILIEIEKAPHCKLMTKKNNLQYNNKDFIKKIYSFRFHHNCFLFCIVAERRFYKPVN</sequence>
<comment type="caution">
    <text evidence="1">The sequence shown here is derived from an EMBL/GenBank/DDBJ whole genome shotgun (WGS) entry which is preliminary data.</text>
</comment>
<dbReference type="AlphaFoldDB" id="A0A3M7RFY0"/>
<name>A0A3M7RFY0_BRAPC</name>
<gene>
    <name evidence="1" type="ORF">BpHYR1_005224</name>
</gene>
<proteinExistence type="predicted"/>
<reference evidence="1 2" key="1">
    <citation type="journal article" date="2018" name="Sci. Rep.">
        <title>Genomic signatures of local adaptation to the degree of environmental predictability in rotifers.</title>
        <authorList>
            <person name="Franch-Gras L."/>
            <person name="Hahn C."/>
            <person name="Garcia-Roger E.M."/>
            <person name="Carmona M.J."/>
            <person name="Serra M."/>
            <person name="Gomez A."/>
        </authorList>
    </citation>
    <scope>NUCLEOTIDE SEQUENCE [LARGE SCALE GENOMIC DNA]</scope>
    <source>
        <strain evidence="1">HYR1</strain>
    </source>
</reference>
<evidence type="ECO:0000313" key="2">
    <source>
        <dbReference type="Proteomes" id="UP000276133"/>
    </source>
</evidence>
<protein>
    <submittedName>
        <fullName evidence="1">Uncharacterized protein</fullName>
    </submittedName>
</protein>
<dbReference type="Proteomes" id="UP000276133">
    <property type="component" value="Unassembled WGS sequence"/>
</dbReference>
<accession>A0A3M7RFY0</accession>
<keyword evidence="2" id="KW-1185">Reference proteome</keyword>
<evidence type="ECO:0000313" key="1">
    <source>
        <dbReference type="EMBL" id="RNA22482.1"/>
    </source>
</evidence>